<dbReference type="SUPFAM" id="SSF55874">
    <property type="entry name" value="ATPase domain of HSP90 chaperone/DNA topoisomerase II/histidine kinase"/>
    <property type="match status" value="1"/>
</dbReference>
<dbReference type="SMART" id="SM00091">
    <property type="entry name" value="PAS"/>
    <property type="match status" value="2"/>
</dbReference>
<dbReference type="PANTHER" id="PTHR43156">
    <property type="entry name" value="STAGE II SPORULATION PROTEIN E-RELATED"/>
    <property type="match status" value="1"/>
</dbReference>
<name>A0AB39N1P5_9ACTN</name>
<evidence type="ECO:0000313" key="4">
    <source>
        <dbReference type="EMBL" id="XDQ11814.1"/>
    </source>
</evidence>
<gene>
    <name evidence="4" type="ORF">AB5J55_20225</name>
</gene>
<dbReference type="Gene3D" id="3.30.565.10">
    <property type="entry name" value="Histidine kinase-like ATPase, C-terminal domain"/>
    <property type="match status" value="1"/>
</dbReference>
<dbReference type="SUPFAM" id="SSF81606">
    <property type="entry name" value="PP2C-like"/>
    <property type="match status" value="1"/>
</dbReference>
<dbReference type="RefSeq" id="WP_369272033.1">
    <property type="nucleotide sequence ID" value="NZ_CP163432.1"/>
</dbReference>
<feature type="domain" description="PAS" evidence="3">
    <location>
        <begin position="21"/>
        <end position="62"/>
    </location>
</feature>
<feature type="region of interest" description="Disordered" evidence="2">
    <location>
        <begin position="649"/>
        <end position="670"/>
    </location>
</feature>
<evidence type="ECO:0000259" key="3">
    <source>
        <dbReference type="PROSITE" id="PS50112"/>
    </source>
</evidence>
<dbReference type="PANTHER" id="PTHR43156:SF2">
    <property type="entry name" value="STAGE II SPORULATION PROTEIN E"/>
    <property type="match status" value="1"/>
</dbReference>
<dbReference type="Pfam" id="PF13581">
    <property type="entry name" value="HATPase_c_2"/>
    <property type="match status" value="1"/>
</dbReference>
<dbReference type="AlphaFoldDB" id="A0AB39N1P5"/>
<protein>
    <submittedName>
        <fullName evidence="4">SpoIIE family protein phosphatase</fullName>
    </submittedName>
</protein>
<proteinExistence type="predicted"/>
<dbReference type="InterPro" id="IPR003018">
    <property type="entry name" value="GAF"/>
</dbReference>
<dbReference type="InterPro" id="IPR035965">
    <property type="entry name" value="PAS-like_dom_sf"/>
</dbReference>
<dbReference type="Pfam" id="PF07228">
    <property type="entry name" value="SpoIIE"/>
    <property type="match status" value="1"/>
</dbReference>
<dbReference type="SUPFAM" id="SSF55785">
    <property type="entry name" value="PYP-like sensor domain (PAS domain)"/>
    <property type="match status" value="2"/>
</dbReference>
<dbReference type="InterPro" id="IPR052016">
    <property type="entry name" value="Bact_Sigma-Reg"/>
</dbReference>
<dbReference type="SUPFAM" id="SSF55781">
    <property type="entry name" value="GAF domain-like"/>
    <property type="match status" value="1"/>
</dbReference>
<dbReference type="InterPro" id="IPR036457">
    <property type="entry name" value="PPM-type-like_dom_sf"/>
</dbReference>
<dbReference type="FunFam" id="3.30.565.10:FF:000028">
    <property type="entry name" value="PAS sensor protein"/>
    <property type="match status" value="1"/>
</dbReference>
<dbReference type="InterPro" id="IPR036890">
    <property type="entry name" value="HATPase_C_sf"/>
</dbReference>
<reference evidence="4" key="1">
    <citation type="submission" date="2024-07" db="EMBL/GenBank/DDBJ databases">
        <authorList>
            <person name="Yu S.T."/>
        </authorList>
    </citation>
    <scope>NUCLEOTIDE SEQUENCE</scope>
    <source>
        <strain evidence="4">R11</strain>
    </source>
</reference>
<dbReference type="GO" id="GO:0016791">
    <property type="term" value="F:phosphatase activity"/>
    <property type="evidence" value="ECO:0007669"/>
    <property type="project" value="TreeGrafter"/>
</dbReference>
<dbReference type="Gene3D" id="3.30.450.20">
    <property type="entry name" value="PAS domain"/>
    <property type="match status" value="2"/>
</dbReference>
<feature type="compositionally biased region" description="Low complexity" evidence="2">
    <location>
        <begin position="833"/>
        <end position="859"/>
    </location>
</feature>
<dbReference type="InterPro" id="IPR029016">
    <property type="entry name" value="GAF-like_dom_sf"/>
</dbReference>
<dbReference type="CDD" id="cd00130">
    <property type="entry name" value="PAS"/>
    <property type="match status" value="2"/>
</dbReference>
<dbReference type="InterPro" id="IPR000014">
    <property type="entry name" value="PAS"/>
</dbReference>
<evidence type="ECO:0000256" key="2">
    <source>
        <dbReference type="SAM" id="MobiDB-lite"/>
    </source>
</evidence>
<dbReference type="Gene3D" id="3.60.40.10">
    <property type="entry name" value="PPM-type phosphatase domain"/>
    <property type="match status" value="1"/>
</dbReference>
<dbReference type="Pfam" id="PF08448">
    <property type="entry name" value="PAS_4"/>
    <property type="match status" value="1"/>
</dbReference>
<dbReference type="Pfam" id="PF01590">
    <property type="entry name" value="GAF"/>
    <property type="match status" value="1"/>
</dbReference>
<feature type="region of interest" description="Disordered" evidence="2">
    <location>
        <begin position="820"/>
        <end position="859"/>
    </location>
</feature>
<accession>A0AB39N1P5</accession>
<dbReference type="FunFam" id="3.30.450.40:FF:000035">
    <property type="entry name" value="PAS sensor protein"/>
    <property type="match status" value="1"/>
</dbReference>
<dbReference type="PROSITE" id="PS50112">
    <property type="entry name" value="PAS"/>
    <property type="match status" value="1"/>
</dbReference>
<sequence length="859" mass="91925">MTSAADITISDQPNTHVISESPIAMLDDEGTVIAWTQAAQRVVGYSAGDMVGRSAEAVLPFLEKTPTISAFVEQDRGRNDWAGTKALRHRSRRILDTVARVSALRGQDGSRRWLLSMSAAAGPGTVADGEEQRVLLARAPVGIVVRDLRLRCTWTNDAMESLDGIPPERRFGRRLTDARSDAKTEAFEAVMRQVLASGTPKVHEYRAWLATGPSRGHTMRASCFRLQGADGQAMGLCTISVDVTESRSARDRLAVLSQAGTRLGRSLDVMQTGQDLADLAVPLFADIVAVDLEQSVALGEGPPVRFGMTGERLPSLRRAGMSSIRQGESECPWLRGEPIRVPPASPLTDIVGTGRSHLEPIVDTVPGTWIDQDPALARKVRNTGTRSLMIVPIRARRTLLGVVLFVRTEDPAPFQEVDLLLAEELVGRAAQSLDNARQYAREQTTALALQRNLLPHSLRGGTAVEAASRYLPADIDLGVGGDWFDVIPLSGARVALVVGDVVGHGLNAAATMGRLRTAVHTLADMELPPDELLTRLDDTVQRLAEDDAEAPEEAPTAVGATCLYAVYDPVTRKCTMAGAGHPPPAIVDPQGRVTFPALPTGTPLGIGAGVPFESVELELAEGSLLALYTDGLVETRDHDIDEGMRRLGTALSQPGRSPEDLCTSAMENSPSQAPCDDATLLLVRTRSLSPDHVASWTLAKDRTTVPLARHLAASQLSEWGLESLQDSTQLIVSELVTNALRHSSGPVCLRLIRHQALSCEVSDSEACFPRPRSPRATDENGRGLILVSQLSRRWGSRSIPGGKTVWAEVDLATAFSPAQAAVGQPVQEKPDHPSLLPPSSSHGSTPPSSAGPSAWLAAV</sequence>
<organism evidence="4">
    <name type="scientific">Streptomyces sp. R11</name>
    <dbReference type="NCBI Taxonomy" id="3238625"/>
    <lineage>
        <taxon>Bacteria</taxon>
        <taxon>Bacillati</taxon>
        <taxon>Actinomycetota</taxon>
        <taxon>Actinomycetes</taxon>
        <taxon>Kitasatosporales</taxon>
        <taxon>Streptomycetaceae</taxon>
        <taxon>Streptomyces</taxon>
    </lineage>
</organism>
<dbReference type="InterPro" id="IPR001932">
    <property type="entry name" value="PPM-type_phosphatase-like_dom"/>
</dbReference>
<dbReference type="SMART" id="SM00331">
    <property type="entry name" value="PP2C_SIG"/>
    <property type="match status" value="1"/>
</dbReference>
<dbReference type="FunFam" id="3.60.40.10:FF:000031">
    <property type="entry name" value="PAS sensor protein"/>
    <property type="match status" value="1"/>
</dbReference>
<dbReference type="SMART" id="SM00065">
    <property type="entry name" value="GAF"/>
    <property type="match status" value="1"/>
</dbReference>
<dbReference type="InterPro" id="IPR013656">
    <property type="entry name" value="PAS_4"/>
</dbReference>
<dbReference type="EMBL" id="CP163432">
    <property type="protein sequence ID" value="XDQ11814.1"/>
    <property type="molecule type" value="Genomic_DNA"/>
</dbReference>
<dbReference type="CDD" id="cd16936">
    <property type="entry name" value="HATPase_RsbW-like"/>
    <property type="match status" value="1"/>
</dbReference>
<dbReference type="Gene3D" id="3.30.450.40">
    <property type="match status" value="1"/>
</dbReference>
<evidence type="ECO:0000256" key="1">
    <source>
        <dbReference type="ARBA" id="ARBA00022801"/>
    </source>
</evidence>
<keyword evidence="1" id="KW-0378">Hydrolase</keyword>
<dbReference type="InterPro" id="IPR003594">
    <property type="entry name" value="HATPase_dom"/>
</dbReference>